<gene>
    <name evidence="5" type="ORF">FHR75_004342</name>
</gene>
<dbReference type="NCBIfam" id="TIGR00573">
    <property type="entry name" value="dnaq"/>
    <property type="match status" value="1"/>
</dbReference>
<evidence type="ECO:0000256" key="3">
    <source>
        <dbReference type="ARBA" id="ARBA00022839"/>
    </source>
</evidence>
<dbReference type="GO" id="GO:0008408">
    <property type="term" value="F:3'-5' exonuclease activity"/>
    <property type="evidence" value="ECO:0007669"/>
    <property type="project" value="TreeGrafter"/>
</dbReference>
<reference evidence="5 6" key="1">
    <citation type="submission" date="2020-08" db="EMBL/GenBank/DDBJ databases">
        <title>The Agave Microbiome: Exploring the role of microbial communities in plant adaptations to desert environments.</title>
        <authorList>
            <person name="Partida-Martinez L.P."/>
        </authorList>
    </citation>
    <scope>NUCLEOTIDE SEQUENCE [LARGE SCALE GENOMIC DNA]</scope>
    <source>
        <strain evidence="5 6">AS2.23</strain>
    </source>
</reference>
<dbReference type="FunFam" id="3.30.420.10:FF:000045">
    <property type="entry name" value="3'-5' exonuclease DinG"/>
    <property type="match status" value="1"/>
</dbReference>
<evidence type="ECO:0000256" key="1">
    <source>
        <dbReference type="ARBA" id="ARBA00022722"/>
    </source>
</evidence>
<dbReference type="GO" id="GO:0003887">
    <property type="term" value="F:DNA-directed DNA polymerase activity"/>
    <property type="evidence" value="ECO:0007669"/>
    <property type="project" value="UniProtKB-EC"/>
</dbReference>
<dbReference type="CDD" id="cd06127">
    <property type="entry name" value="DEDDh"/>
    <property type="match status" value="1"/>
</dbReference>
<dbReference type="AlphaFoldDB" id="A0A7W4TQZ4"/>
<keyword evidence="1" id="KW-0540">Nuclease</keyword>
<dbReference type="EMBL" id="JACHVY010000009">
    <property type="protein sequence ID" value="MBB2903500.1"/>
    <property type="molecule type" value="Genomic_DNA"/>
</dbReference>
<sequence>MTVPVSTSGTTAPLPRAVSRRYRHRYAVLDVETTGLRPETGDRVVQIAVTLLDARGTVERSWSSLVDPHRDPGPTHVHGITAERLAGAPTFAQLAPTVAGLLDGRVFVAHNARFDWKFVSAEMRAAGVHLPVRQRLCTWELAQRLDLPVENLKLATLAEHWGVRQLRPHDAEDDTRVLVEVLREELLDAAGQRLDLPIVVPREVRRPPLSARLRVLVERIARSR</sequence>
<comment type="caution">
    <text evidence="5">The sequence shown here is derived from an EMBL/GenBank/DDBJ whole genome shotgun (WGS) entry which is preliminary data.</text>
</comment>
<evidence type="ECO:0000259" key="4">
    <source>
        <dbReference type="SMART" id="SM00479"/>
    </source>
</evidence>
<keyword evidence="2" id="KW-0378">Hydrolase</keyword>
<dbReference type="EC" id="2.7.7.7" evidence="5"/>
<evidence type="ECO:0000313" key="6">
    <source>
        <dbReference type="Proteomes" id="UP000533269"/>
    </source>
</evidence>
<evidence type="ECO:0000313" key="5">
    <source>
        <dbReference type="EMBL" id="MBB2903500.1"/>
    </source>
</evidence>
<dbReference type="GO" id="GO:0006260">
    <property type="term" value="P:DNA replication"/>
    <property type="evidence" value="ECO:0007669"/>
    <property type="project" value="InterPro"/>
</dbReference>
<dbReference type="GO" id="GO:0003677">
    <property type="term" value="F:DNA binding"/>
    <property type="evidence" value="ECO:0007669"/>
    <property type="project" value="InterPro"/>
</dbReference>
<organism evidence="5 6">
    <name type="scientific">Kineococcus radiotolerans</name>
    <dbReference type="NCBI Taxonomy" id="131568"/>
    <lineage>
        <taxon>Bacteria</taxon>
        <taxon>Bacillati</taxon>
        <taxon>Actinomycetota</taxon>
        <taxon>Actinomycetes</taxon>
        <taxon>Kineosporiales</taxon>
        <taxon>Kineosporiaceae</taxon>
        <taxon>Kineococcus</taxon>
    </lineage>
</organism>
<keyword evidence="3" id="KW-0269">Exonuclease</keyword>
<dbReference type="InterPro" id="IPR013520">
    <property type="entry name" value="Ribonucl_H"/>
</dbReference>
<keyword evidence="5" id="KW-0808">Transferase</keyword>
<keyword evidence="5" id="KW-0548">Nucleotidyltransferase</keyword>
<dbReference type="SUPFAM" id="SSF53098">
    <property type="entry name" value="Ribonuclease H-like"/>
    <property type="match status" value="1"/>
</dbReference>
<dbReference type="InterPro" id="IPR012337">
    <property type="entry name" value="RNaseH-like_sf"/>
</dbReference>
<name>A0A7W4TQZ4_KINRA</name>
<dbReference type="RefSeq" id="WP_183393103.1">
    <property type="nucleotide sequence ID" value="NZ_JACHVY010000009.1"/>
</dbReference>
<dbReference type="Gene3D" id="3.30.420.10">
    <property type="entry name" value="Ribonuclease H-like superfamily/Ribonuclease H"/>
    <property type="match status" value="1"/>
</dbReference>
<dbReference type="SMART" id="SM00479">
    <property type="entry name" value="EXOIII"/>
    <property type="match status" value="1"/>
</dbReference>
<accession>A0A7W4TQZ4</accession>
<feature type="domain" description="Exonuclease" evidence="4">
    <location>
        <begin position="25"/>
        <end position="191"/>
    </location>
</feature>
<reference evidence="5 6" key="2">
    <citation type="submission" date="2020-08" db="EMBL/GenBank/DDBJ databases">
        <authorList>
            <person name="Partida-Martinez L."/>
            <person name="Huntemann M."/>
            <person name="Clum A."/>
            <person name="Wang J."/>
            <person name="Palaniappan K."/>
            <person name="Ritter S."/>
            <person name="Chen I.-M."/>
            <person name="Stamatis D."/>
            <person name="Reddy T."/>
            <person name="O'Malley R."/>
            <person name="Daum C."/>
            <person name="Shapiro N."/>
            <person name="Ivanova N."/>
            <person name="Kyrpides N."/>
            <person name="Woyke T."/>
        </authorList>
    </citation>
    <scope>NUCLEOTIDE SEQUENCE [LARGE SCALE GENOMIC DNA]</scope>
    <source>
        <strain evidence="5 6">AS2.23</strain>
    </source>
</reference>
<dbReference type="PANTHER" id="PTHR30231">
    <property type="entry name" value="DNA POLYMERASE III SUBUNIT EPSILON"/>
    <property type="match status" value="1"/>
</dbReference>
<protein>
    <submittedName>
        <fullName evidence="5">DNA polymerase-3 subunit epsilon</fullName>
        <ecNumber evidence="5">2.7.7.7</ecNumber>
    </submittedName>
</protein>
<dbReference type="Proteomes" id="UP000533269">
    <property type="component" value="Unassembled WGS sequence"/>
</dbReference>
<dbReference type="InterPro" id="IPR036397">
    <property type="entry name" value="RNaseH_sf"/>
</dbReference>
<dbReference type="Pfam" id="PF00929">
    <property type="entry name" value="RNase_T"/>
    <property type="match status" value="1"/>
</dbReference>
<dbReference type="InterPro" id="IPR006054">
    <property type="entry name" value="DnaQ"/>
</dbReference>
<evidence type="ECO:0000256" key="2">
    <source>
        <dbReference type="ARBA" id="ARBA00022801"/>
    </source>
</evidence>
<proteinExistence type="predicted"/>
<dbReference type="GO" id="GO:0005829">
    <property type="term" value="C:cytosol"/>
    <property type="evidence" value="ECO:0007669"/>
    <property type="project" value="TreeGrafter"/>
</dbReference>
<dbReference type="PANTHER" id="PTHR30231:SF4">
    <property type="entry name" value="PROTEIN NEN2"/>
    <property type="match status" value="1"/>
</dbReference>